<feature type="compositionally biased region" description="Polar residues" evidence="1">
    <location>
        <begin position="14"/>
        <end position="26"/>
    </location>
</feature>
<reference evidence="2 3" key="1">
    <citation type="journal article" date="2022" name="Nat. Ecol. Evol.">
        <title>A masculinizing supergene underlies an exaggerated male reproductive morph in a spider.</title>
        <authorList>
            <person name="Hendrickx F."/>
            <person name="De Corte Z."/>
            <person name="Sonet G."/>
            <person name="Van Belleghem S.M."/>
            <person name="Kostlbacher S."/>
            <person name="Vangestel C."/>
        </authorList>
    </citation>
    <scope>NUCLEOTIDE SEQUENCE [LARGE SCALE GENOMIC DNA]</scope>
    <source>
        <strain evidence="2">W744_W776</strain>
    </source>
</reference>
<evidence type="ECO:0000313" key="3">
    <source>
        <dbReference type="Proteomes" id="UP000827092"/>
    </source>
</evidence>
<comment type="caution">
    <text evidence="2">The sequence shown here is derived from an EMBL/GenBank/DDBJ whole genome shotgun (WGS) entry which is preliminary data.</text>
</comment>
<proteinExistence type="predicted"/>
<dbReference type="EMBL" id="JAFNEN010000067">
    <property type="protein sequence ID" value="KAG8196625.1"/>
    <property type="molecule type" value="Genomic_DNA"/>
</dbReference>
<dbReference type="Proteomes" id="UP000827092">
    <property type="component" value="Unassembled WGS sequence"/>
</dbReference>
<evidence type="ECO:0000313" key="2">
    <source>
        <dbReference type="EMBL" id="KAG8196625.1"/>
    </source>
</evidence>
<accession>A0AAV6VKP6</accession>
<evidence type="ECO:0000256" key="1">
    <source>
        <dbReference type="SAM" id="MobiDB-lite"/>
    </source>
</evidence>
<organism evidence="2 3">
    <name type="scientific">Oedothorax gibbosus</name>
    <dbReference type="NCBI Taxonomy" id="931172"/>
    <lineage>
        <taxon>Eukaryota</taxon>
        <taxon>Metazoa</taxon>
        <taxon>Ecdysozoa</taxon>
        <taxon>Arthropoda</taxon>
        <taxon>Chelicerata</taxon>
        <taxon>Arachnida</taxon>
        <taxon>Araneae</taxon>
        <taxon>Araneomorphae</taxon>
        <taxon>Entelegynae</taxon>
        <taxon>Araneoidea</taxon>
        <taxon>Linyphiidae</taxon>
        <taxon>Erigoninae</taxon>
        <taxon>Oedothorax</taxon>
    </lineage>
</organism>
<name>A0AAV6VKP6_9ARAC</name>
<sequence length="153" mass="16770">MASDQAAAVAGPSNIESGANPSSMASDQAAAGPSNLPAEDPIDYALPPVFHLKSHASPRTEGETVEYPARIRTGDLPHYCYFPGLKVSSRAVVRDVRGGYNYVSVHYRHCKWGVKPAGRAHSEKVLRQLYSNRYSPPYPQFSLNFDPNLCFCK</sequence>
<dbReference type="AlphaFoldDB" id="A0AAV6VKP6"/>
<keyword evidence="3" id="KW-1185">Reference proteome</keyword>
<feature type="region of interest" description="Disordered" evidence="1">
    <location>
        <begin position="1"/>
        <end position="38"/>
    </location>
</feature>
<gene>
    <name evidence="2" type="ORF">JTE90_014182</name>
</gene>
<protein>
    <submittedName>
        <fullName evidence="2">Uncharacterized protein</fullName>
    </submittedName>
</protein>